<name>A0ABR0LVT9_9PEZI</name>
<dbReference type="Proteomes" id="UP001357485">
    <property type="component" value="Unassembled WGS sequence"/>
</dbReference>
<comment type="caution">
    <text evidence="1">The sequence shown here is derived from an EMBL/GenBank/DDBJ whole genome shotgun (WGS) entry which is preliminary data.</text>
</comment>
<sequence length="69" mass="7473">MPDMSSSTRGAVARGDCQRAKRIRSVSVSSTRHDRFAVTLFADLTQGLAMDDARTGIDDEEKTLKGQTG</sequence>
<keyword evidence="2" id="KW-1185">Reference proteome</keyword>
<gene>
    <name evidence="1" type="ORF">LTR16_006439</name>
</gene>
<evidence type="ECO:0000313" key="2">
    <source>
        <dbReference type="Proteomes" id="UP001357485"/>
    </source>
</evidence>
<reference evidence="1 2" key="1">
    <citation type="submission" date="2023-08" db="EMBL/GenBank/DDBJ databases">
        <title>Black Yeasts Isolated from many extreme environments.</title>
        <authorList>
            <person name="Coleine C."/>
            <person name="Stajich J.E."/>
            <person name="Selbmann L."/>
        </authorList>
    </citation>
    <scope>NUCLEOTIDE SEQUENCE [LARGE SCALE GENOMIC DNA]</scope>
    <source>
        <strain evidence="1 2">CCFEE 536</strain>
    </source>
</reference>
<evidence type="ECO:0000313" key="1">
    <source>
        <dbReference type="EMBL" id="KAK5248554.1"/>
    </source>
</evidence>
<organism evidence="1 2">
    <name type="scientific">Cryomyces antarcticus</name>
    <dbReference type="NCBI Taxonomy" id="329879"/>
    <lineage>
        <taxon>Eukaryota</taxon>
        <taxon>Fungi</taxon>
        <taxon>Dikarya</taxon>
        <taxon>Ascomycota</taxon>
        <taxon>Pezizomycotina</taxon>
        <taxon>Dothideomycetes</taxon>
        <taxon>Dothideomycetes incertae sedis</taxon>
        <taxon>Cryomyces</taxon>
    </lineage>
</organism>
<protein>
    <submittedName>
        <fullName evidence="1">Uncharacterized protein</fullName>
    </submittedName>
</protein>
<dbReference type="EMBL" id="JAVRRA010009413">
    <property type="protein sequence ID" value="KAK5248554.1"/>
    <property type="molecule type" value="Genomic_DNA"/>
</dbReference>
<proteinExistence type="predicted"/>
<accession>A0ABR0LVT9</accession>